<dbReference type="KEGG" id="mbb:BCG_3515"/>
<feature type="domain" description="Peptidase S8/S53" evidence="16">
    <location>
        <begin position="89"/>
        <end position="376"/>
    </location>
</feature>
<evidence type="ECO:0000256" key="12">
    <source>
        <dbReference type="RuleBase" id="RU003355"/>
    </source>
</evidence>
<evidence type="ECO:0000256" key="9">
    <source>
        <dbReference type="ARBA" id="ARBA00022989"/>
    </source>
</evidence>
<feature type="region of interest" description="Disordered" evidence="13">
    <location>
        <begin position="389"/>
        <end position="417"/>
    </location>
</feature>
<feature type="signal peptide" evidence="15">
    <location>
        <begin position="1"/>
        <end position="28"/>
    </location>
</feature>
<dbReference type="InterPro" id="IPR000209">
    <property type="entry name" value="Peptidase_S8/S53_dom"/>
</dbReference>
<dbReference type="InterPro" id="IPR023827">
    <property type="entry name" value="Peptidase_S8_Asp-AS"/>
</dbReference>
<keyword evidence="5 14" id="KW-0812">Transmembrane</keyword>
<evidence type="ECO:0000256" key="4">
    <source>
        <dbReference type="ARBA" id="ARBA00022670"/>
    </source>
</evidence>
<feature type="chain" id="PRO_5002615210" evidence="15">
    <location>
        <begin position="29"/>
        <end position="455"/>
    </location>
</feature>
<evidence type="ECO:0000256" key="15">
    <source>
        <dbReference type="SAM" id="SignalP"/>
    </source>
</evidence>
<evidence type="ECO:0000313" key="17">
    <source>
        <dbReference type="EMBL" id="CAL73504.1"/>
    </source>
</evidence>
<evidence type="ECO:0000256" key="13">
    <source>
        <dbReference type="SAM" id="MobiDB-lite"/>
    </source>
</evidence>
<dbReference type="InterPro" id="IPR023828">
    <property type="entry name" value="Peptidase_S8_Ser-AS"/>
</dbReference>
<dbReference type="InterPro" id="IPR036852">
    <property type="entry name" value="Peptidase_S8/S53_dom_sf"/>
</dbReference>
<feature type="active site" description="Charge relay system" evidence="11">
    <location>
        <position position="98"/>
    </location>
</feature>
<dbReference type="NCBIfam" id="TIGR03921">
    <property type="entry name" value="T7SS_mycosin"/>
    <property type="match status" value="1"/>
</dbReference>
<dbReference type="PRINTS" id="PR00723">
    <property type="entry name" value="SUBTILISIN"/>
</dbReference>
<dbReference type="InterPro" id="IPR022398">
    <property type="entry name" value="Peptidase_S8_His-AS"/>
</dbReference>
<evidence type="ECO:0000256" key="6">
    <source>
        <dbReference type="ARBA" id="ARBA00022729"/>
    </source>
</evidence>
<accession>A0A0H3M957</accession>
<dbReference type="InterPro" id="IPR015500">
    <property type="entry name" value="Peptidase_S8_subtilisin-rel"/>
</dbReference>
<keyword evidence="3" id="KW-1003">Cell membrane</keyword>
<evidence type="ECO:0000256" key="10">
    <source>
        <dbReference type="ARBA" id="ARBA00023136"/>
    </source>
</evidence>
<keyword evidence="4 11" id="KW-0645">Protease</keyword>
<evidence type="ECO:0000256" key="8">
    <source>
        <dbReference type="ARBA" id="ARBA00022825"/>
    </source>
</evidence>
<dbReference type="AlphaFoldDB" id="A0A0H3M957"/>
<dbReference type="FunFam" id="3.40.50.200:FF:000018">
    <property type="entry name" value="Type VII secretion-associated serine protease mycosin"/>
    <property type="match status" value="1"/>
</dbReference>
<comment type="subcellular location">
    <subcellularLocation>
        <location evidence="1">Cell membrane</location>
        <topology evidence="1">Single-pass membrane protein</topology>
    </subcellularLocation>
</comment>
<dbReference type="InterPro" id="IPR023834">
    <property type="entry name" value="T7SS_pept_S8A_mycosin"/>
</dbReference>
<feature type="active site" description="Charge relay system" evidence="11">
    <location>
        <position position="329"/>
    </location>
</feature>
<reference evidence="17 18" key="1">
    <citation type="journal article" date="2007" name="Proc. Natl. Acad. Sci. U.S.A.">
        <title>Genome plasticity of BCG and impact on vaccine efficacy.</title>
        <authorList>
            <person name="Brosch R."/>
            <person name="Gordon S.V."/>
            <person name="Garnier T."/>
            <person name="Eiglmeier K."/>
            <person name="Frigui W."/>
            <person name="Valenti P."/>
            <person name="Dos Santos S."/>
            <person name="Duthoy S."/>
            <person name="Lacroix C."/>
            <person name="Garcia-Pelayo C."/>
            <person name="Inwald J.K."/>
            <person name="Golby P."/>
            <person name="Garcia J.N."/>
            <person name="Hewinson R.G."/>
            <person name="Behr M.A."/>
            <person name="Quail M.A."/>
            <person name="Churcher C."/>
            <person name="Barrell B.G."/>
            <person name="Parkhill J."/>
            <person name="Cole S.T."/>
        </authorList>
    </citation>
    <scope>NUCLEOTIDE SEQUENCE [LARGE SCALE GENOMIC DNA]</scope>
    <source>
        <strain evidence="18">BCG / Pasteur 1173P2</strain>
    </source>
</reference>
<evidence type="ECO:0000256" key="5">
    <source>
        <dbReference type="ARBA" id="ARBA00022692"/>
    </source>
</evidence>
<protein>
    <submittedName>
        <fullName evidence="17">Probable secreted serine protease</fullName>
        <ecNumber evidence="17">3.4.21.-</ecNumber>
    </submittedName>
</protein>
<evidence type="ECO:0000256" key="11">
    <source>
        <dbReference type="PROSITE-ProRule" id="PRU01240"/>
    </source>
</evidence>
<keyword evidence="7 11" id="KW-0378">Hydrolase</keyword>
<keyword evidence="10 14" id="KW-0472">Membrane</keyword>
<dbReference type="EMBL" id="AM408590">
    <property type="protein sequence ID" value="CAL73504.1"/>
    <property type="molecule type" value="Genomic_DNA"/>
</dbReference>
<gene>
    <name evidence="17" type="ordered locus">BCG_3515</name>
</gene>
<comment type="similarity">
    <text evidence="2 11 12">Belongs to the peptidase S8 family.</text>
</comment>
<dbReference type="GO" id="GO:0016485">
    <property type="term" value="P:protein processing"/>
    <property type="evidence" value="ECO:0007669"/>
    <property type="project" value="TreeGrafter"/>
</dbReference>
<evidence type="ECO:0000256" key="7">
    <source>
        <dbReference type="ARBA" id="ARBA00022801"/>
    </source>
</evidence>
<evidence type="ECO:0000313" key="18">
    <source>
        <dbReference type="Proteomes" id="UP000001472"/>
    </source>
</evidence>
<evidence type="ECO:0000256" key="3">
    <source>
        <dbReference type="ARBA" id="ARBA00022475"/>
    </source>
</evidence>
<feature type="transmembrane region" description="Helical" evidence="14">
    <location>
        <begin position="419"/>
        <end position="439"/>
    </location>
</feature>
<feature type="compositionally biased region" description="Low complexity" evidence="13">
    <location>
        <begin position="394"/>
        <end position="412"/>
    </location>
</feature>
<dbReference type="SUPFAM" id="SSF52743">
    <property type="entry name" value="Subtilisin-like"/>
    <property type="match status" value="1"/>
</dbReference>
<dbReference type="PANTHER" id="PTHR42884">
    <property type="entry name" value="PROPROTEIN CONVERTASE SUBTILISIN/KEXIN-RELATED"/>
    <property type="match status" value="1"/>
</dbReference>
<dbReference type="HOGENOM" id="CLU_011263_13_1_11"/>
<dbReference type="PROSITE" id="PS00137">
    <property type="entry name" value="SUBTILASE_HIS"/>
    <property type="match status" value="1"/>
</dbReference>
<dbReference type="PANTHER" id="PTHR42884:SF14">
    <property type="entry name" value="NEUROENDOCRINE CONVERTASE 1"/>
    <property type="match status" value="1"/>
</dbReference>
<dbReference type="Pfam" id="PF00082">
    <property type="entry name" value="Peptidase_S8"/>
    <property type="match status" value="1"/>
</dbReference>
<dbReference type="GO" id="GO:0004252">
    <property type="term" value="F:serine-type endopeptidase activity"/>
    <property type="evidence" value="ECO:0007669"/>
    <property type="project" value="UniProtKB-UniRule"/>
</dbReference>
<keyword evidence="8 11" id="KW-0720">Serine protease</keyword>
<dbReference type="EC" id="3.4.21.-" evidence="17"/>
<dbReference type="Gene3D" id="3.40.50.200">
    <property type="entry name" value="Peptidase S8/S53 domain"/>
    <property type="match status" value="1"/>
</dbReference>
<dbReference type="PROSITE" id="PS00136">
    <property type="entry name" value="SUBTILASE_ASP"/>
    <property type="match status" value="1"/>
</dbReference>
<keyword evidence="9 14" id="KW-1133">Transmembrane helix</keyword>
<proteinExistence type="inferred from homology"/>
<evidence type="ECO:0000256" key="14">
    <source>
        <dbReference type="SAM" id="Phobius"/>
    </source>
</evidence>
<dbReference type="PROSITE" id="PS51892">
    <property type="entry name" value="SUBTILASE"/>
    <property type="match status" value="1"/>
</dbReference>
<keyword evidence="6 15" id="KW-0732">Signal</keyword>
<sequence>MTTSRTLRLLVVSALATLSGLGTPVAHAVSPPPIDERWLPESALPAPPRPTVQREVCTEVTAESGRAFGRAERSAQLADLDQVWRLTRGAGQRVAVIDTGVARHRRLPKVVAGGDYVFTGDGTADCDAHGTLVAGIIAAAPDAQSDNFSGVAPDVTLISIRQSSSKFAPVGDPSSTGVGDVDTMAKAVRTAADLGASVINISSIACVPAAAAPDDRALGAALAYAVDVKNAVIVAAAGNTGGAAQCPPQAPGVTRDSVTVAVSPAWYDDYVLTVGSVNAQGEPSAFTLAGPWVDVAATGEAVTSLSPFGDGTVNRLGGQHGSIPISGTSYAAPVVSGLAALIRARFPTLTARQVMQRIESTAHHPPAGWDPLVGNGTVDALAAVSSDSIPQAGTATSDPAPVAVPVPRRSTPGPSDRRALHTAFAGAAICLLALMATLATASRRLRPGRNGIAGD</sequence>
<dbReference type="PROSITE" id="PS00138">
    <property type="entry name" value="SUBTILASE_SER"/>
    <property type="match status" value="1"/>
</dbReference>
<evidence type="ECO:0000256" key="2">
    <source>
        <dbReference type="ARBA" id="ARBA00011073"/>
    </source>
</evidence>
<feature type="active site" description="Charge relay system" evidence="11">
    <location>
        <position position="129"/>
    </location>
</feature>
<name>A0A0H3M957_MYCBP</name>
<evidence type="ECO:0000256" key="1">
    <source>
        <dbReference type="ARBA" id="ARBA00004162"/>
    </source>
</evidence>
<dbReference type="GO" id="GO:0005886">
    <property type="term" value="C:plasma membrane"/>
    <property type="evidence" value="ECO:0007669"/>
    <property type="project" value="UniProtKB-SubCell"/>
</dbReference>
<dbReference type="RefSeq" id="WP_003418331.1">
    <property type="nucleotide sequence ID" value="NC_008769.1"/>
</dbReference>
<organism evidence="17 18">
    <name type="scientific">Mycobacterium bovis (strain BCG / Pasteur 1173P2)</name>
    <dbReference type="NCBI Taxonomy" id="410289"/>
    <lineage>
        <taxon>Bacteria</taxon>
        <taxon>Bacillati</taxon>
        <taxon>Actinomycetota</taxon>
        <taxon>Actinomycetes</taxon>
        <taxon>Mycobacteriales</taxon>
        <taxon>Mycobacteriaceae</taxon>
        <taxon>Mycobacterium</taxon>
        <taxon>Mycobacterium tuberculosis complex</taxon>
    </lineage>
</organism>
<evidence type="ECO:0000259" key="16">
    <source>
        <dbReference type="Pfam" id="PF00082"/>
    </source>
</evidence>
<dbReference type="SMR" id="A0A0H3M957"/>
<dbReference type="Proteomes" id="UP000001472">
    <property type="component" value="Chromosome"/>
</dbReference>